<evidence type="ECO:0000313" key="2">
    <source>
        <dbReference type="Proteomes" id="UP000187735"/>
    </source>
</evidence>
<sequence length="158" mass="17246">MTRNSIQISDGLFSGNHLCDRKCVQMALLQHACHAGKSLNQNGGAYYLTIKHVTYYTVPKLRAATRPLHVSAQCNNLHHHAGSCTCLKLLVSHRNTRQAMNAQCQHARCAGQRAQSHAAIERCKLEDLSRAFAQALAASGLVVSGRASVPGMAEVWRT</sequence>
<evidence type="ECO:0000313" key="1">
    <source>
        <dbReference type="EMBL" id="APZ92879.1"/>
    </source>
</evidence>
<gene>
    <name evidence="1" type="ORF">Fuma_02491</name>
</gene>
<dbReference type="Proteomes" id="UP000187735">
    <property type="component" value="Chromosome"/>
</dbReference>
<dbReference type="KEGG" id="fmr:Fuma_02491"/>
<proteinExistence type="predicted"/>
<protein>
    <submittedName>
        <fullName evidence="1">Uncharacterized protein</fullName>
    </submittedName>
</protein>
<reference evidence="1 2" key="1">
    <citation type="journal article" date="2016" name="Front. Microbiol.">
        <title>Fuerstia marisgermanicae gen. nov., sp. nov., an Unusual Member of the Phylum Planctomycetes from the German Wadden Sea.</title>
        <authorList>
            <person name="Kohn T."/>
            <person name="Heuer A."/>
            <person name="Jogler M."/>
            <person name="Vollmers J."/>
            <person name="Boedeker C."/>
            <person name="Bunk B."/>
            <person name="Rast P."/>
            <person name="Borchert D."/>
            <person name="Glockner I."/>
            <person name="Freese H.M."/>
            <person name="Klenk H.P."/>
            <person name="Overmann J."/>
            <person name="Kaster A.K."/>
            <person name="Rohde M."/>
            <person name="Wiegand S."/>
            <person name="Jogler C."/>
        </authorList>
    </citation>
    <scope>NUCLEOTIDE SEQUENCE [LARGE SCALE GENOMIC DNA]</scope>
    <source>
        <strain evidence="1 2">NH11</strain>
    </source>
</reference>
<dbReference type="AlphaFoldDB" id="A0A1P8WFN0"/>
<keyword evidence="2" id="KW-1185">Reference proteome</keyword>
<dbReference type="EMBL" id="CP017641">
    <property type="protein sequence ID" value="APZ92879.1"/>
    <property type="molecule type" value="Genomic_DNA"/>
</dbReference>
<organism evidence="1 2">
    <name type="scientific">Fuerstiella marisgermanici</name>
    <dbReference type="NCBI Taxonomy" id="1891926"/>
    <lineage>
        <taxon>Bacteria</taxon>
        <taxon>Pseudomonadati</taxon>
        <taxon>Planctomycetota</taxon>
        <taxon>Planctomycetia</taxon>
        <taxon>Planctomycetales</taxon>
        <taxon>Planctomycetaceae</taxon>
        <taxon>Fuerstiella</taxon>
    </lineage>
</organism>
<name>A0A1P8WFN0_9PLAN</name>
<accession>A0A1P8WFN0</accession>